<keyword evidence="3 7" id="KW-0812">Transmembrane</keyword>
<feature type="compositionally biased region" description="Basic and acidic residues" evidence="6">
    <location>
        <begin position="197"/>
        <end position="219"/>
    </location>
</feature>
<feature type="transmembrane region" description="Helical" evidence="7">
    <location>
        <begin position="430"/>
        <end position="450"/>
    </location>
</feature>
<dbReference type="AlphaFoldDB" id="A0AAE0F6G4"/>
<evidence type="ECO:0000256" key="1">
    <source>
        <dbReference type="ARBA" id="ARBA00004141"/>
    </source>
</evidence>
<name>A0AAE0F6G4_9CHLO</name>
<feature type="region of interest" description="Disordered" evidence="6">
    <location>
        <begin position="163"/>
        <end position="185"/>
    </location>
</feature>
<evidence type="ECO:0000256" key="3">
    <source>
        <dbReference type="ARBA" id="ARBA00022692"/>
    </source>
</evidence>
<feature type="transmembrane region" description="Helical" evidence="7">
    <location>
        <begin position="363"/>
        <end position="384"/>
    </location>
</feature>
<comment type="caution">
    <text evidence="8">The sequence shown here is derived from an EMBL/GenBank/DDBJ whole genome shotgun (WGS) entry which is preliminary data.</text>
</comment>
<feature type="transmembrane region" description="Helical" evidence="7">
    <location>
        <begin position="108"/>
        <end position="131"/>
    </location>
</feature>
<dbReference type="Gene3D" id="1.20.1250.20">
    <property type="entry name" value="MFS general substrate transporter like domains"/>
    <property type="match status" value="2"/>
</dbReference>
<dbReference type="InterPro" id="IPR050930">
    <property type="entry name" value="MFS_Vesicular_Transporter"/>
</dbReference>
<protein>
    <submittedName>
        <fullName evidence="8">Uncharacterized protein</fullName>
    </submittedName>
</protein>
<gene>
    <name evidence="8" type="ORF">CYMTET_36973</name>
</gene>
<feature type="transmembrane region" description="Helical" evidence="7">
    <location>
        <begin position="304"/>
        <end position="324"/>
    </location>
</feature>
<evidence type="ECO:0000256" key="2">
    <source>
        <dbReference type="ARBA" id="ARBA00022448"/>
    </source>
</evidence>
<feature type="transmembrane region" description="Helical" evidence="7">
    <location>
        <begin position="50"/>
        <end position="69"/>
    </location>
</feature>
<keyword evidence="5 7" id="KW-0472">Membrane</keyword>
<sequence length="591" mass="65084">MVFPLLALVIEERGGTSFHTAAAFTAFKLASFFTVPLYSTYIDRYGLQKWITMACVLGTTVALIILALAQEPYLTFAGMIVWGCSERTNLFSKTYFATTLPRDLASYYVTQSSTIVSISAITAPFFGAFLFSLGDNALFIAALGLWLLSVAFAVSNVKVAAPNLSDEPSSDTSEGTRLQDDPTLESFSIDTRNEDACENDVSREEMQSQESRLCEEKEQFSSSLNPVFESPFDEEESLDTNKEERVSDNIADSQPVAQSSNEPQLGSYVIVATFLAGAIFRAATSATNTFLMLYARNKFDVDTVTVSSVMAVGELSAFLMTNLLQQKLDLMAPGGLFACVGLVPSLLLQYFSKEEQSTSFEGFGLFAVGVVLTVPVFQTLRLQFDPILLRHVNRDEAAMTFGKHMSALMLGDVIGMLLGSVVWEWNWKCIMLVPAIPLNLCLFSILFWIYHYSRASSSEDKCDVVPDHKTGESVDVLVTMGSDAKICKKSDSAHRSQRRSSLLIPFHDKTFDDIMLELGENSAAKSKFVEMRDQISKLQSLLRAVMPSAGQHFNSERLPGGRSYEEAPASVHVVSEAPSATRSRRGMAVVW</sequence>
<dbReference type="EMBL" id="LGRX02024638">
    <property type="protein sequence ID" value="KAK3253791.1"/>
    <property type="molecule type" value="Genomic_DNA"/>
</dbReference>
<dbReference type="Pfam" id="PF07690">
    <property type="entry name" value="MFS_1"/>
    <property type="match status" value="1"/>
</dbReference>
<feature type="transmembrane region" description="Helical" evidence="7">
    <location>
        <begin position="330"/>
        <end position="351"/>
    </location>
</feature>
<keyword evidence="9" id="KW-1185">Reference proteome</keyword>
<dbReference type="PANTHER" id="PTHR23506">
    <property type="entry name" value="GH10249P"/>
    <property type="match status" value="1"/>
</dbReference>
<evidence type="ECO:0000313" key="9">
    <source>
        <dbReference type="Proteomes" id="UP001190700"/>
    </source>
</evidence>
<dbReference type="Proteomes" id="UP001190700">
    <property type="component" value="Unassembled WGS sequence"/>
</dbReference>
<evidence type="ECO:0000256" key="5">
    <source>
        <dbReference type="ARBA" id="ARBA00023136"/>
    </source>
</evidence>
<feature type="transmembrane region" description="Helical" evidence="7">
    <location>
        <begin position="20"/>
        <end position="38"/>
    </location>
</feature>
<keyword evidence="4 7" id="KW-1133">Transmembrane helix</keyword>
<dbReference type="InterPro" id="IPR036259">
    <property type="entry name" value="MFS_trans_sf"/>
</dbReference>
<dbReference type="InterPro" id="IPR011701">
    <property type="entry name" value="MFS"/>
</dbReference>
<organism evidence="8 9">
    <name type="scientific">Cymbomonas tetramitiformis</name>
    <dbReference type="NCBI Taxonomy" id="36881"/>
    <lineage>
        <taxon>Eukaryota</taxon>
        <taxon>Viridiplantae</taxon>
        <taxon>Chlorophyta</taxon>
        <taxon>Pyramimonadophyceae</taxon>
        <taxon>Pyramimonadales</taxon>
        <taxon>Pyramimonadaceae</taxon>
        <taxon>Cymbomonas</taxon>
    </lineage>
</organism>
<accession>A0AAE0F6G4</accession>
<dbReference type="SUPFAM" id="SSF103473">
    <property type="entry name" value="MFS general substrate transporter"/>
    <property type="match status" value="2"/>
</dbReference>
<reference evidence="8 9" key="1">
    <citation type="journal article" date="2015" name="Genome Biol. Evol.">
        <title>Comparative Genomics of a Bacterivorous Green Alga Reveals Evolutionary Causalities and Consequences of Phago-Mixotrophic Mode of Nutrition.</title>
        <authorList>
            <person name="Burns J.A."/>
            <person name="Paasch A."/>
            <person name="Narechania A."/>
            <person name="Kim E."/>
        </authorList>
    </citation>
    <scope>NUCLEOTIDE SEQUENCE [LARGE SCALE GENOMIC DNA]</scope>
    <source>
        <strain evidence="8 9">PLY_AMNH</strain>
    </source>
</reference>
<evidence type="ECO:0000256" key="4">
    <source>
        <dbReference type="ARBA" id="ARBA00022989"/>
    </source>
</evidence>
<keyword evidence="2" id="KW-0813">Transport</keyword>
<feature type="compositionally biased region" description="Polar residues" evidence="6">
    <location>
        <begin position="250"/>
        <end position="260"/>
    </location>
</feature>
<proteinExistence type="predicted"/>
<evidence type="ECO:0000256" key="6">
    <source>
        <dbReference type="SAM" id="MobiDB-lite"/>
    </source>
</evidence>
<feature type="compositionally biased region" description="Polar residues" evidence="6">
    <location>
        <begin position="166"/>
        <end position="176"/>
    </location>
</feature>
<dbReference type="GO" id="GO:0022857">
    <property type="term" value="F:transmembrane transporter activity"/>
    <property type="evidence" value="ECO:0007669"/>
    <property type="project" value="InterPro"/>
</dbReference>
<evidence type="ECO:0000256" key="7">
    <source>
        <dbReference type="SAM" id="Phobius"/>
    </source>
</evidence>
<feature type="transmembrane region" description="Helical" evidence="7">
    <location>
        <begin position="265"/>
        <end position="283"/>
    </location>
</feature>
<dbReference type="PANTHER" id="PTHR23506:SF23">
    <property type="entry name" value="GH10249P"/>
    <property type="match status" value="1"/>
</dbReference>
<feature type="region of interest" description="Disordered" evidence="6">
    <location>
        <begin position="197"/>
        <end position="260"/>
    </location>
</feature>
<feature type="transmembrane region" description="Helical" evidence="7">
    <location>
        <begin position="404"/>
        <end position="423"/>
    </location>
</feature>
<dbReference type="GO" id="GO:0016020">
    <property type="term" value="C:membrane"/>
    <property type="evidence" value="ECO:0007669"/>
    <property type="project" value="UniProtKB-SubCell"/>
</dbReference>
<feature type="transmembrane region" description="Helical" evidence="7">
    <location>
        <begin position="138"/>
        <end position="157"/>
    </location>
</feature>
<comment type="subcellular location">
    <subcellularLocation>
        <location evidence="1">Membrane</location>
        <topology evidence="1">Multi-pass membrane protein</topology>
    </subcellularLocation>
</comment>
<evidence type="ECO:0000313" key="8">
    <source>
        <dbReference type="EMBL" id="KAK3253791.1"/>
    </source>
</evidence>